<protein>
    <submittedName>
        <fullName evidence="2">Uncharacterized protein</fullName>
    </submittedName>
</protein>
<gene>
    <name evidence="2" type="ORF">SPSK_10132</name>
</gene>
<reference evidence="2 3" key="2">
    <citation type="journal article" date="2015" name="Eukaryot. Cell">
        <title>Asexual propagation of a virulent clone complex in a human and feline outbreak of sporotrichosis.</title>
        <authorList>
            <person name="Teixeira Mde M."/>
            <person name="Rodrigues A.M."/>
            <person name="Tsui C.K."/>
            <person name="de Almeida L.G."/>
            <person name="Van Diepeningen A.D."/>
            <person name="van den Ende B.G."/>
            <person name="Fernandes G.F."/>
            <person name="Kano R."/>
            <person name="Hamelin R.C."/>
            <person name="Lopes-Bezerra L.M."/>
            <person name="Vasconcelos A.T."/>
            <person name="de Hoog S."/>
            <person name="de Camargo Z.P."/>
            <person name="Felipe M.S."/>
        </authorList>
    </citation>
    <scope>NUCLEOTIDE SEQUENCE [LARGE SCALE GENOMIC DNA]</scope>
    <source>
        <strain evidence="2 3">1099-18</strain>
    </source>
</reference>
<accession>A0A0F2M8L9</accession>
<dbReference type="VEuPathDB" id="FungiDB:SPSK_10132"/>
<dbReference type="GeneID" id="27671963"/>
<feature type="region of interest" description="Disordered" evidence="1">
    <location>
        <begin position="69"/>
        <end position="94"/>
    </location>
</feature>
<dbReference type="AlphaFoldDB" id="A0A0F2M8L9"/>
<reference evidence="2 3" key="1">
    <citation type="journal article" date="2014" name="BMC Genomics">
        <title>Comparative genomics of the major fungal agents of human and animal Sporotrichosis: Sporothrix schenckii and Sporothrix brasiliensis.</title>
        <authorList>
            <person name="Teixeira M.M."/>
            <person name="de Almeida L.G."/>
            <person name="Kubitschek-Barreira P."/>
            <person name="Alves F.L."/>
            <person name="Kioshima E.S."/>
            <person name="Abadio A.K."/>
            <person name="Fernandes L."/>
            <person name="Derengowski L.S."/>
            <person name="Ferreira K.S."/>
            <person name="Souza R.C."/>
            <person name="Ruiz J.C."/>
            <person name="de Andrade N.C."/>
            <person name="Paes H.C."/>
            <person name="Nicola A.M."/>
            <person name="Albuquerque P."/>
            <person name="Gerber A.L."/>
            <person name="Martins V.P."/>
            <person name="Peconick L.D."/>
            <person name="Neto A.V."/>
            <person name="Chaucanez C.B."/>
            <person name="Silva P.A."/>
            <person name="Cunha O.L."/>
            <person name="de Oliveira F.F."/>
            <person name="dos Santos T.C."/>
            <person name="Barros A.L."/>
            <person name="Soares M.A."/>
            <person name="de Oliveira L.M."/>
            <person name="Marini M.M."/>
            <person name="Villalobos-Duno H."/>
            <person name="Cunha M.M."/>
            <person name="de Hoog S."/>
            <person name="da Silveira J.F."/>
            <person name="Henrissat B."/>
            <person name="Nino-Vega G.A."/>
            <person name="Cisalpino P.S."/>
            <person name="Mora-Montes H.M."/>
            <person name="Almeida S.R."/>
            <person name="Stajich J.E."/>
            <person name="Lopes-Bezerra L.M."/>
            <person name="Vasconcelos A.T."/>
            <person name="Felipe M.S."/>
        </authorList>
    </citation>
    <scope>NUCLEOTIDE SEQUENCE [LARGE SCALE GENOMIC DNA]</scope>
    <source>
        <strain evidence="2 3">1099-18</strain>
    </source>
</reference>
<dbReference type="EMBL" id="AXCR01000007">
    <property type="protein sequence ID" value="KJR85170.1"/>
    <property type="molecule type" value="Genomic_DNA"/>
</dbReference>
<organism evidence="2 3">
    <name type="scientific">Sporothrix schenckii 1099-18</name>
    <dbReference type="NCBI Taxonomy" id="1397361"/>
    <lineage>
        <taxon>Eukaryota</taxon>
        <taxon>Fungi</taxon>
        <taxon>Dikarya</taxon>
        <taxon>Ascomycota</taxon>
        <taxon>Pezizomycotina</taxon>
        <taxon>Sordariomycetes</taxon>
        <taxon>Sordariomycetidae</taxon>
        <taxon>Ophiostomatales</taxon>
        <taxon>Ophiostomataceae</taxon>
        <taxon>Sporothrix</taxon>
    </lineage>
</organism>
<evidence type="ECO:0000313" key="3">
    <source>
        <dbReference type="Proteomes" id="UP000033710"/>
    </source>
</evidence>
<evidence type="ECO:0000256" key="1">
    <source>
        <dbReference type="SAM" id="MobiDB-lite"/>
    </source>
</evidence>
<dbReference type="KEGG" id="ssck:SPSK_10132"/>
<sequence length="94" mass="10666">MGRHVLACLLDAPSGLVPVLPRADSYQRLVDNCWVPRDDGWAFEHRLSNIRFIAPLQWPSRRPHGSKCASWAPAASHTIRFQPRPAVGHERHKP</sequence>
<proteinExistence type="predicted"/>
<comment type="caution">
    <text evidence="2">The sequence shown here is derived from an EMBL/GenBank/DDBJ whole genome shotgun (WGS) entry which is preliminary data.</text>
</comment>
<name>A0A0F2M8L9_SPOSC</name>
<evidence type="ECO:0000313" key="2">
    <source>
        <dbReference type="EMBL" id="KJR85170.1"/>
    </source>
</evidence>
<dbReference type="Proteomes" id="UP000033710">
    <property type="component" value="Unassembled WGS sequence"/>
</dbReference>
<dbReference type="RefSeq" id="XP_016587846.1">
    <property type="nucleotide sequence ID" value="XM_016736686.1"/>
</dbReference>